<dbReference type="SUPFAM" id="SSF55961">
    <property type="entry name" value="Bet v1-like"/>
    <property type="match status" value="1"/>
</dbReference>
<proteinExistence type="inferred from homology"/>
<feature type="domain" description="Activator of Hsp90 ATPase homologue 1/2-like C-terminal" evidence="2">
    <location>
        <begin position="23"/>
        <end position="159"/>
    </location>
</feature>
<evidence type="ECO:0000256" key="1">
    <source>
        <dbReference type="ARBA" id="ARBA00006817"/>
    </source>
</evidence>
<dbReference type="InterPro" id="IPR013538">
    <property type="entry name" value="ASHA1/2-like_C"/>
</dbReference>
<dbReference type="Proteomes" id="UP000199220">
    <property type="component" value="Unassembled WGS sequence"/>
</dbReference>
<dbReference type="STRING" id="648782.SAMN04488554_0064"/>
<comment type="similarity">
    <text evidence="1">Belongs to the AHA1 family.</text>
</comment>
<dbReference type="Pfam" id="PF08327">
    <property type="entry name" value="AHSA1"/>
    <property type="match status" value="1"/>
</dbReference>
<dbReference type="AlphaFoldDB" id="A0A1H5BCF2"/>
<protein>
    <submittedName>
        <fullName evidence="3">Uncharacterized conserved protein YndB, AHSA1/START domain</fullName>
    </submittedName>
</protein>
<reference evidence="4" key="1">
    <citation type="submission" date="2016-10" db="EMBL/GenBank/DDBJ databases">
        <authorList>
            <person name="Varghese N."/>
            <person name="Submissions S."/>
        </authorList>
    </citation>
    <scope>NUCLEOTIDE SEQUENCE [LARGE SCALE GENOMIC DNA]</scope>
    <source>
        <strain evidence="4">DSM 21368</strain>
    </source>
</reference>
<keyword evidence="4" id="KW-1185">Reference proteome</keyword>
<gene>
    <name evidence="3" type="ORF">SAMN04488554_0064</name>
</gene>
<evidence type="ECO:0000313" key="4">
    <source>
        <dbReference type="Proteomes" id="UP000199220"/>
    </source>
</evidence>
<evidence type="ECO:0000313" key="3">
    <source>
        <dbReference type="EMBL" id="SED51928.1"/>
    </source>
</evidence>
<organism evidence="3 4">
    <name type="scientific">Ruania alba</name>
    <dbReference type="NCBI Taxonomy" id="648782"/>
    <lineage>
        <taxon>Bacteria</taxon>
        <taxon>Bacillati</taxon>
        <taxon>Actinomycetota</taxon>
        <taxon>Actinomycetes</taxon>
        <taxon>Micrococcales</taxon>
        <taxon>Ruaniaceae</taxon>
        <taxon>Ruania</taxon>
    </lineage>
</organism>
<sequence length="161" mass="17652">MPVTGVQKDIDNRTLTITAEFAAPVDRVWGIYADPRQLEQVWGPPTYPATFVDHSLTPGARVTYYMTSPEGEKHGGWWEIISVDEPHAFTFRDGFADADLNPVDTAPVAENVYRFEATEAGTRATFTSVYETAEGLQQVIAMGVEEGATLAINQIDDLLAA</sequence>
<evidence type="ECO:0000259" key="2">
    <source>
        <dbReference type="Pfam" id="PF08327"/>
    </source>
</evidence>
<dbReference type="InterPro" id="IPR023393">
    <property type="entry name" value="START-like_dom_sf"/>
</dbReference>
<accession>A0A1H5BCF2</accession>
<dbReference type="EMBL" id="FNTX01000001">
    <property type="protein sequence ID" value="SED51928.1"/>
    <property type="molecule type" value="Genomic_DNA"/>
</dbReference>
<dbReference type="CDD" id="cd07814">
    <property type="entry name" value="SRPBCC_CalC_Aha1-like"/>
    <property type="match status" value="1"/>
</dbReference>
<dbReference type="Gene3D" id="3.30.530.20">
    <property type="match status" value="1"/>
</dbReference>
<dbReference type="OrthoDB" id="3365660at2"/>
<name>A0A1H5BCF2_9MICO</name>
<dbReference type="RefSeq" id="WP_089771175.1">
    <property type="nucleotide sequence ID" value="NZ_FNTX01000001.1"/>
</dbReference>